<organism evidence="2 3">
    <name type="scientific">Lactuca virosa</name>
    <dbReference type="NCBI Taxonomy" id="75947"/>
    <lineage>
        <taxon>Eukaryota</taxon>
        <taxon>Viridiplantae</taxon>
        <taxon>Streptophyta</taxon>
        <taxon>Embryophyta</taxon>
        <taxon>Tracheophyta</taxon>
        <taxon>Spermatophyta</taxon>
        <taxon>Magnoliopsida</taxon>
        <taxon>eudicotyledons</taxon>
        <taxon>Gunneridae</taxon>
        <taxon>Pentapetalae</taxon>
        <taxon>asterids</taxon>
        <taxon>campanulids</taxon>
        <taxon>Asterales</taxon>
        <taxon>Asteraceae</taxon>
        <taxon>Cichorioideae</taxon>
        <taxon>Cichorieae</taxon>
        <taxon>Lactucinae</taxon>
        <taxon>Lactuca</taxon>
    </lineage>
</organism>
<evidence type="ECO:0000313" key="3">
    <source>
        <dbReference type="Proteomes" id="UP001157418"/>
    </source>
</evidence>
<dbReference type="GO" id="GO:0045892">
    <property type="term" value="P:negative regulation of DNA-templated transcription"/>
    <property type="evidence" value="ECO:0007669"/>
    <property type="project" value="InterPro"/>
</dbReference>
<dbReference type="AlphaFoldDB" id="A0AAU9MB76"/>
<feature type="region of interest" description="Disordered" evidence="1">
    <location>
        <begin position="387"/>
        <end position="426"/>
    </location>
</feature>
<feature type="region of interest" description="Disordered" evidence="1">
    <location>
        <begin position="278"/>
        <end position="303"/>
    </location>
</feature>
<sequence>MASNLDILNMNSHDEKRIFPVDAQGNNASSVLNSSSSTIKIDSLCIKLGFVKEKGDAEKCSHFSIRGYVSGMREKGSSNFLPFAEALPPMDVPNFKYWLCQSCVHNCGNAKTSHETPVVSVCDQSMIRSCVRSFPQQDCGVAVLPFGEGTSGLKSVDNTKDNDNDDDDENVLHAFGVNKSQHSQEIPVDNAVPKEPVKVSDTNVASEANAGLLCRKESNDGRDDEYQQQDNVVIETITGVVGTPIQSSQQNDQSNGHTRRKARKVRLLKELLCGNNEIQQREKENSNTDLDPKPCNPLPTSSLIKRKVPHDQDQIPVDITTPVNACKKTKTFKGNAVAVAKTTIVDQHSKDPEATEDTPNDNRTQKNSNVVLLPVVLVNQLVISQKTEEADPTQTSWPHNIRRKKEYSRRENVDDCSRTKDGKSETELGLNLSLNHDPQTLINRPLTKDNHRKDNLFFGDLRSRIHNWIPYDSKSKKGSVHDVSKGHAIATKPVQQPYTYGSFSGHQKLDFSDPHKRKTGVKGYSDVMGPYNRQRKGSMVMLGRSDETEVVELLAKNQFERNLCEARSSSSNNTFIPNVSGLHNINIHKHMTSSSSSSHQDDLHPSTSEKPNMGPTTMRNQASGFFNQQLLDFNEFDGNWRHNNSRYNCIPIPKKKKKTPPLVSYQFLKPNLTNGYTKCSEKDNQKGIMDLDLNVVAPNVIEEQNSFQSLNPTSSKQHHLKKIHSLDSSYPNETIPAMQLLSLMDAGKSNHRVNNTDERKLPKPLSPCYTHCSSSNMINGKTIPIPNAQFPKPRREESYVFPVPCHVSEDRSEGVTLRDRIEPIGTHEICTINKNPADFSTPGPENVYMINVEDLVFRGEKGKSATENANGPKRQKRS</sequence>
<accession>A0AAU9MB76</accession>
<comment type="caution">
    <text evidence="2">The sequence shown here is derived from an EMBL/GenBank/DDBJ whole genome shotgun (WGS) entry which is preliminary data.</text>
</comment>
<name>A0AAU9MB76_9ASTR</name>
<dbReference type="Proteomes" id="UP001157418">
    <property type="component" value="Unassembled WGS sequence"/>
</dbReference>
<proteinExistence type="predicted"/>
<protein>
    <recommendedName>
        <fullName evidence="4">Embryonic flower 1</fullName>
    </recommendedName>
</protein>
<evidence type="ECO:0000313" key="2">
    <source>
        <dbReference type="EMBL" id="CAH1422786.1"/>
    </source>
</evidence>
<feature type="region of interest" description="Disordered" evidence="1">
    <location>
        <begin position="859"/>
        <end position="878"/>
    </location>
</feature>
<feature type="region of interest" description="Disordered" evidence="1">
    <location>
        <begin position="509"/>
        <end position="530"/>
    </location>
</feature>
<feature type="compositionally biased region" description="Polar residues" evidence="1">
    <location>
        <begin position="605"/>
        <end position="620"/>
    </location>
</feature>
<evidence type="ECO:0000256" key="1">
    <source>
        <dbReference type="SAM" id="MobiDB-lite"/>
    </source>
</evidence>
<evidence type="ECO:0008006" key="4">
    <source>
        <dbReference type="Google" id="ProtNLM"/>
    </source>
</evidence>
<dbReference type="GO" id="GO:0048367">
    <property type="term" value="P:shoot system development"/>
    <property type="evidence" value="ECO:0007669"/>
    <property type="project" value="InterPro"/>
</dbReference>
<feature type="region of interest" description="Disordered" evidence="1">
    <location>
        <begin position="343"/>
        <end position="367"/>
    </location>
</feature>
<dbReference type="PANTHER" id="PTHR35504:SF1">
    <property type="entry name" value="PROTEIN EMBRYONIC FLOWER 1"/>
    <property type="match status" value="1"/>
</dbReference>
<keyword evidence="3" id="KW-1185">Reference proteome</keyword>
<dbReference type="EMBL" id="CAKMRJ010001112">
    <property type="protein sequence ID" value="CAH1422786.1"/>
    <property type="molecule type" value="Genomic_DNA"/>
</dbReference>
<reference evidence="2 3" key="1">
    <citation type="submission" date="2022-01" db="EMBL/GenBank/DDBJ databases">
        <authorList>
            <person name="Xiong W."/>
            <person name="Schranz E."/>
        </authorList>
    </citation>
    <scope>NUCLEOTIDE SEQUENCE [LARGE SCALE GENOMIC DNA]</scope>
</reference>
<dbReference type="PANTHER" id="PTHR35504">
    <property type="entry name" value="PROTEIN EMBRYONIC FLOWER 1"/>
    <property type="match status" value="1"/>
</dbReference>
<feature type="compositionally biased region" description="Basic and acidic residues" evidence="1">
    <location>
        <begin position="279"/>
        <end position="292"/>
    </location>
</feature>
<gene>
    <name evidence="2" type="ORF">LVIROSA_LOCUS10099</name>
</gene>
<dbReference type="GO" id="GO:0009910">
    <property type="term" value="P:negative regulation of flower development"/>
    <property type="evidence" value="ECO:0007669"/>
    <property type="project" value="InterPro"/>
</dbReference>
<dbReference type="InterPro" id="IPR034583">
    <property type="entry name" value="EMF1"/>
</dbReference>
<feature type="compositionally biased region" description="Basic and acidic residues" evidence="1">
    <location>
        <begin position="408"/>
        <end position="426"/>
    </location>
</feature>
<feature type="region of interest" description="Disordered" evidence="1">
    <location>
        <begin position="591"/>
        <end position="620"/>
    </location>
</feature>